<dbReference type="EMBL" id="CP136508">
    <property type="protein sequence ID" value="WUR15706.1"/>
    <property type="molecule type" value="Genomic_DNA"/>
</dbReference>
<accession>A0ABZ1UUS6</accession>
<dbReference type="Proteomes" id="UP000321323">
    <property type="component" value="Chromosome"/>
</dbReference>
<reference evidence="2 3" key="1">
    <citation type="journal article" date="2019" name="Int. J. Syst. Evol. Microbiol.">
        <title>The Draft Whole-Genome Sequence of the Antibiotic Producer Empedobacter haloabium ATCC 31962 Provides Indications for Its Taxonomic Reclassification.</title>
        <authorList>
            <person name="Miess H."/>
            <person name="Arlt P."/>
            <person name="Apel A.K."/>
            <person name="Weber T."/>
            <person name="Nieselt K."/>
            <person name="Hanssen F."/>
            <person name="Czemmel S."/>
            <person name="Nahnsen S."/>
            <person name="Gross H."/>
        </authorList>
    </citation>
    <scope>NUCLEOTIDE SEQUENCE [LARGE SCALE GENOMIC DNA]</scope>
    <source>
        <strain evidence="2 3">ATCC 31962</strain>
    </source>
</reference>
<evidence type="ECO:0000313" key="2">
    <source>
        <dbReference type="EMBL" id="WUR15706.1"/>
    </source>
</evidence>
<name>A0ABZ1UUS6_9BURK</name>
<sequence length="92" mass="9381">MAKAKTEAQAPDVVDETLATAGADLAPVQSETPAPVPEVPAGPQLVRARVLCACDLGAPNDVVDVPAQLVQDRPDVLDADASAVAYALSQAY</sequence>
<proteinExistence type="predicted"/>
<organism evidence="2 3">
    <name type="scientific">[Empedobacter] haloabium</name>
    <dbReference type="NCBI Taxonomy" id="592317"/>
    <lineage>
        <taxon>Bacteria</taxon>
        <taxon>Pseudomonadati</taxon>
        <taxon>Pseudomonadota</taxon>
        <taxon>Betaproteobacteria</taxon>
        <taxon>Burkholderiales</taxon>
        <taxon>Oxalobacteraceae</taxon>
        <taxon>Telluria group</taxon>
        <taxon>Telluria group incertae sedis</taxon>
    </lineage>
</organism>
<keyword evidence="3" id="KW-1185">Reference proteome</keyword>
<feature type="region of interest" description="Disordered" evidence="1">
    <location>
        <begin position="21"/>
        <end position="40"/>
    </location>
</feature>
<gene>
    <name evidence="2" type="ORF">E7V67_011560</name>
</gene>
<evidence type="ECO:0000313" key="3">
    <source>
        <dbReference type="Proteomes" id="UP000321323"/>
    </source>
</evidence>
<evidence type="ECO:0000256" key="1">
    <source>
        <dbReference type="SAM" id="MobiDB-lite"/>
    </source>
</evidence>
<protein>
    <submittedName>
        <fullName evidence="2">Uncharacterized protein</fullName>
    </submittedName>
</protein>